<dbReference type="InterPro" id="IPR012677">
    <property type="entry name" value="Nucleotide-bd_a/b_plait_sf"/>
</dbReference>
<dbReference type="PANTHER" id="PTHR13633:SF3">
    <property type="entry name" value="MITOCHONDRIAL TRANSCRIPTION RESCUE FACTOR 1"/>
    <property type="match status" value="1"/>
</dbReference>
<dbReference type="FunCoup" id="A0A140LB85">
    <property type="interactions" value="97"/>
</dbReference>
<proteinExistence type="predicted"/>
<dbReference type="InterPro" id="IPR002942">
    <property type="entry name" value="S4_RNA-bd"/>
</dbReference>
<dbReference type="Gene3D" id="3.30.70.330">
    <property type="match status" value="1"/>
</dbReference>
<dbReference type="AlphaFoldDB" id="A0A140LB85"/>
<dbReference type="RefSeq" id="WP_066352419.1">
    <property type="nucleotide sequence ID" value="NZ_LOED01000007.1"/>
</dbReference>
<dbReference type="SMART" id="SM00363">
    <property type="entry name" value="S4"/>
    <property type="match status" value="1"/>
</dbReference>
<feature type="domain" description="RNA-binding S4" evidence="2">
    <location>
        <begin position="176"/>
        <end position="233"/>
    </location>
</feature>
<dbReference type="PROSITE" id="PS50889">
    <property type="entry name" value="S4"/>
    <property type="match status" value="1"/>
</dbReference>
<dbReference type="Gene3D" id="3.10.290.10">
    <property type="entry name" value="RNA-binding S4 domain"/>
    <property type="match status" value="1"/>
</dbReference>
<comment type="caution">
    <text evidence="3">The sequence shown here is derived from an EMBL/GenBank/DDBJ whole genome shotgun (WGS) entry which is preliminary data.</text>
</comment>
<keyword evidence="1" id="KW-0694">RNA-binding</keyword>
<dbReference type="InParanoid" id="A0A140LB85"/>
<accession>A0A140LB85</accession>
<dbReference type="Pfam" id="PF17774">
    <property type="entry name" value="YlmH_RBD"/>
    <property type="match status" value="1"/>
</dbReference>
<dbReference type="Proteomes" id="UP000070427">
    <property type="component" value="Unassembled WGS sequence"/>
</dbReference>
<dbReference type="Pfam" id="PF01479">
    <property type="entry name" value="S4"/>
    <property type="match status" value="1"/>
</dbReference>
<name>A0A140LB85_9FIRM</name>
<evidence type="ECO:0000313" key="3">
    <source>
        <dbReference type="EMBL" id="KXG77810.1"/>
    </source>
</evidence>
<dbReference type="InterPro" id="IPR040591">
    <property type="entry name" value="RqcP2_RBD"/>
</dbReference>
<dbReference type="OrthoDB" id="9812787at2"/>
<reference evidence="3 4" key="1">
    <citation type="submission" date="2015-12" db="EMBL/GenBank/DDBJ databases">
        <title>Draft genome sequnece of Fervidicola ferrireducens strain Y170.</title>
        <authorList>
            <person name="Patel B.K."/>
        </authorList>
    </citation>
    <scope>NUCLEOTIDE SEQUENCE [LARGE SCALE GENOMIC DNA]</scope>
    <source>
        <strain evidence="3 4">Y170</strain>
    </source>
</reference>
<evidence type="ECO:0000313" key="4">
    <source>
        <dbReference type="Proteomes" id="UP000070427"/>
    </source>
</evidence>
<organism evidence="3 4">
    <name type="scientific">Fervidicola ferrireducens</name>
    <dbReference type="NCBI Taxonomy" id="520764"/>
    <lineage>
        <taxon>Bacteria</taxon>
        <taxon>Bacillati</taxon>
        <taxon>Bacillota</taxon>
        <taxon>Clostridia</taxon>
        <taxon>Thermosediminibacterales</taxon>
        <taxon>Thermosediminibacteraceae</taxon>
        <taxon>Fervidicola</taxon>
    </lineage>
</organism>
<dbReference type="InterPro" id="IPR036986">
    <property type="entry name" value="S4_RNA-bd_sf"/>
</dbReference>
<evidence type="ECO:0000256" key="1">
    <source>
        <dbReference type="PROSITE-ProRule" id="PRU00182"/>
    </source>
</evidence>
<dbReference type="SUPFAM" id="SSF55174">
    <property type="entry name" value="Alpha-L RNA-binding motif"/>
    <property type="match status" value="1"/>
</dbReference>
<protein>
    <recommendedName>
        <fullName evidence="2">RNA-binding S4 domain-containing protein</fullName>
    </recommendedName>
</protein>
<evidence type="ECO:0000259" key="2">
    <source>
        <dbReference type="SMART" id="SM00363"/>
    </source>
</evidence>
<dbReference type="STRING" id="520764.AN618_08220"/>
<dbReference type="GO" id="GO:0003723">
    <property type="term" value="F:RNA binding"/>
    <property type="evidence" value="ECO:0007669"/>
    <property type="project" value="UniProtKB-KW"/>
</dbReference>
<sequence length="253" mass="28178">MREQDEKIAEAKIRDLFSTALRNGEKKASNFLDPAQQKLAEEISRDFPGAGYFFDGGFEEAERKILVVFPEYLREEFFSLPVKAVRVTPKDREERPGHRDYLGAVLGLGISRDKVGDIVIRPEGADILLKEEVAEYVGLNLAKVGKIPVEVEEISLKEVARPERRYKEIKGTVASLRLDAVASLAFGISRSKMAPYIKGENVRVNFRTVKDPSAEVKEGDVISAARLGRAKVVEIGGSSKKGRIYVTIHRFTG</sequence>
<dbReference type="Gene3D" id="3.30.1370.160">
    <property type="match status" value="1"/>
</dbReference>
<dbReference type="PATRIC" id="fig|520764.3.peg.854"/>
<keyword evidence="4" id="KW-1185">Reference proteome</keyword>
<dbReference type="PANTHER" id="PTHR13633">
    <property type="entry name" value="MITOCHONDRIAL TRANSCRIPTION RESCUE FACTOR 1"/>
    <property type="match status" value="1"/>
</dbReference>
<dbReference type="CDD" id="cd00165">
    <property type="entry name" value="S4"/>
    <property type="match status" value="1"/>
</dbReference>
<dbReference type="EMBL" id="LOED01000007">
    <property type="protein sequence ID" value="KXG77810.1"/>
    <property type="molecule type" value="Genomic_DNA"/>
</dbReference>
<gene>
    <name evidence="3" type="ORF">AN618_08220</name>
</gene>